<dbReference type="EMBL" id="BART01039609">
    <property type="protein sequence ID" value="GAH21864.1"/>
    <property type="molecule type" value="Genomic_DNA"/>
</dbReference>
<feature type="non-terminal residue" evidence="1">
    <location>
        <position position="53"/>
    </location>
</feature>
<protein>
    <submittedName>
        <fullName evidence="1">Uncharacterized protein</fullName>
    </submittedName>
</protein>
<sequence>MTINLVKKKDNEYQAINDNGDVVGFGYLSEFLASEVYEVDRVNYFIQAESAVK</sequence>
<accession>X1EXF7</accession>
<comment type="caution">
    <text evidence="1">The sequence shown here is derived from an EMBL/GenBank/DDBJ whole genome shotgun (WGS) entry which is preliminary data.</text>
</comment>
<evidence type="ECO:0000313" key="1">
    <source>
        <dbReference type="EMBL" id="GAH21864.1"/>
    </source>
</evidence>
<name>X1EXF7_9ZZZZ</name>
<organism evidence="1">
    <name type="scientific">marine sediment metagenome</name>
    <dbReference type="NCBI Taxonomy" id="412755"/>
    <lineage>
        <taxon>unclassified sequences</taxon>
        <taxon>metagenomes</taxon>
        <taxon>ecological metagenomes</taxon>
    </lineage>
</organism>
<dbReference type="AlphaFoldDB" id="X1EXF7"/>
<proteinExistence type="predicted"/>
<gene>
    <name evidence="1" type="ORF">S01H4_64997</name>
</gene>
<reference evidence="1" key="1">
    <citation type="journal article" date="2014" name="Front. Microbiol.">
        <title>High frequency of phylogenetically diverse reductive dehalogenase-homologous genes in deep subseafloor sedimentary metagenomes.</title>
        <authorList>
            <person name="Kawai M."/>
            <person name="Futagami T."/>
            <person name="Toyoda A."/>
            <person name="Takaki Y."/>
            <person name="Nishi S."/>
            <person name="Hori S."/>
            <person name="Arai W."/>
            <person name="Tsubouchi T."/>
            <person name="Morono Y."/>
            <person name="Uchiyama I."/>
            <person name="Ito T."/>
            <person name="Fujiyama A."/>
            <person name="Inagaki F."/>
            <person name="Takami H."/>
        </authorList>
    </citation>
    <scope>NUCLEOTIDE SEQUENCE</scope>
    <source>
        <strain evidence="1">Expedition CK06-06</strain>
    </source>
</reference>